<accession>A0A9D1Z1A4</accession>
<evidence type="ECO:0000256" key="5">
    <source>
        <dbReference type="ARBA" id="ARBA00023237"/>
    </source>
</evidence>
<dbReference type="Pfam" id="PF14322">
    <property type="entry name" value="SusD-like_3"/>
    <property type="match status" value="1"/>
</dbReference>
<feature type="domain" description="RagB/SusD" evidence="7">
    <location>
        <begin position="349"/>
        <end position="450"/>
    </location>
</feature>
<dbReference type="AlphaFoldDB" id="A0A9D1Z1A4"/>
<organism evidence="9 10">
    <name type="scientific">Candidatus Alistipes intestinigallinarum</name>
    <dbReference type="NCBI Taxonomy" id="2838440"/>
    <lineage>
        <taxon>Bacteria</taxon>
        <taxon>Pseudomonadati</taxon>
        <taxon>Bacteroidota</taxon>
        <taxon>Bacteroidia</taxon>
        <taxon>Bacteroidales</taxon>
        <taxon>Rikenellaceae</taxon>
        <taxon>Alistipes</taxon>
    </lineage>
</organism>
<dbReference type="PROSITE" id="PS51257">
    <property type="entry name" value="PROKAR_LIPOPROTEIN"/>
    <property type="match status" value="1"/>
</dbReference>
<evidence type="ECO:0000256" key="6">
    <source>
        <dbReference type="SAM" id="SignalP"/>
    </source>
</evidence>
<comment type="subcellular location">
    <subcellularLocation>
        <location evidence="1">Cell outer membrane</location>
    </subcellularLocation>
</comment>
<dbReference type="Proteomes" id="UP000886844">
    <property type="component" value="Unassembled WGS sequence"/>
</dbReference>
<protein>
    <submittedName>
        <fullName evidence="9">RagB/SusD family nutrient uptake outer membrane protein</fullName>
    </submittedName>
</protein>
<evidence type="ECO:0000313" key="9">
    <source>
        <dbReference type="EMBL" id="HIY69012.1"/>
    </source>
</evidence>
<comment type="caution">
    <text evidence="9">The sequence shown here is derived from an EMBL/GenBank/DDBJ whole genome shotgun (WGS) entry which is preliminary data.</text>
</comment>
<dbReference type="InterPro" id="IPR011990">
    <property type="entry name" value="TPR-like_helical_dom_sf"/>
</dbReference>
<proteinExistence type="inferred from homology"/>
<gene>
    <name evidence="9" type="ORF">H9828_06320</name>
</gene>
<name>A0A9D1Z1A4_9BACT</name>
<reference evidence="9" key="2">
    <citation type="submission" date="2021-04" db="EMBL/GenBank/DDBJ databases">
        <authorList>
            <person name="Gilroy R."/>
        </authorList>
    </citation>
    <scope>NUCLEOTIDE SEQUENCE</scope>
    <source>
        <strain evidence="9">5134</strain>
    </source>
</reference>
<feature type="chain" id="PRO_5038811262" evidence="6">
    <location>
        <begin position="24"/>
        <end position="487"/>
    </location>
</feature>
<sequence length="487" mass="55793">MKKSMRYLLFALPLLFGSCKAWLTIDSSDRIMENTLFEDEEGFFTALNGIYAELPQSDLYGQSLVAATFDVQAQYFDTTKPSTHVFNTLGAYSAEARKNAVSGIWSKTYFVIANVNKILEHCESDRDVLSDKAYHIIRGEMLAMRAMLHFEMLRIFGPIFSEAPARISIPYRESSELVVSDLLPANEVIDRINRDLTDAVAELADYDPVRTEGRLNGETTTGSNRYRNRHVRLNYFAVKALQARIALYTGDRETAGRLALEVIEQAGDFFPFASREDVTGQTAVGIATQNSEDRIFSSEILFAVYNSKRTTDIYDRFFSNKLEQTNLLTMDDLAVHNLYDSESDLRSYQWQTLKNTEGVDQRFFVKYGQVQDIELGYASLVPVIRMAEMYLIAAECEEDKTKGYGWLNALRVARKASSLPTTGSLANDLQDEYIREFVGEGQLFWYYKRLRKTSIRRIYRSDAAYMDFDPANYLFELPENEQEHHNQ</sequence>
<dbReference type="GO" id="GO:0009279">
    <property type="term" value="C:cell outer membrane"/>
    <property type="evidence" value="ECO:0007669"/>
    <property type="project" value="UniProtKB-SubCell"/>
</dbReference>
<evidence type="ECO:0000256" key="4">
    <source>
        <dbReference type="ARBA" id="ARBA00023136"/>
    </source>
</evidence>
<keyword evidence="4" id="KW-0472">Membrane</keyword>
<evidence type="ECO:0000256" key="1">
    <source>
        <dbReference type="ARBA" id="ARBA00004442"/>
    </source>
</evidence>
<evidence type="ECO:0000256" key="3">
    <source>
        <dbReference type="ARBA" id="ARBA00022729"/>
    </source>
</evidence>
<dbReference type="Pfam" id="PF07980">
    <property type="entry name" value="SusD_RagB"/>
    <property type="match status" value="1"/>
</dbReference>
<dbReference type="EMBL" id="DXDA01000054">
    <property type="protein sequence ID" value="HIY69012.1"/>
    <property type="molecule type" value="Genomic_DNA"/>
</dbReference>
<reference evidence="9" key="1">
    <citation type="journal article" date="2021" name="PeerJ">
        <title>Extensive microbial diversity within the chicken gut microbiome revealed by metagenomics and culture.</title>
        <authorList>
            <person name="Gilroy R."/>
            <person name="Ravi A."/>
            <person name="Getino M."/>
            <person name="Pursley I."/>
            <person name="Horton D.L."/>
            <person name="Alikhan N.F."/>
            <person name="Baker D."/>
            <person name="Gharbi K."/>
            <person name="Hall N."/>
            <person name="Watson M."/>
            <person name="Adriaenssens E.M."/>
            <person name="Foster-Nyarko E."/>
            <person name="Jarju S."/>
            <person name="Secka A."/>
            <person name="Antonio M."/>
            <person name="Oren A."/>
            <person name="Chaudhuri R.R."/>
            <person name="La Ragione R."/>
            <person name="Hildebrand F."/>
            <person name="Pallen M.J."/>
        </authorList>
    </citation>
    <scope>NUCLEOTIDE SEQUENCE</scope>
    <source>
        <strain evidence="9">5134</strain>
    </source>
</reference>
<feature type="domain" description="SusD-like N-terminal" evidence="8">
    <location>
        <begin position="98"/>
        <end position="205"/>
    </location>
</feature>
<evidence type="ECO:0000313" key="10">
    <source>
        <dbReference type="Proteomes" id="UP000886844"/>
    </source>
</evidence>
<dbReference type="InterPro" id="IPR012944">
    <property type="entry name" value="SusD_RagB_dom"/>
</dbReference>
<comment type="similarity">
    <text evidence="2">Belongs to the SusD family.</text>
</comment>
<evidence type="ECO:0000259" key="7">
    <source>
        <dbReference type="Pfam" id="PF07980"/>
    </source>
</evidence>
<dbReference type="SUPFAM" id="SSF48452">
    <property type="entry name" value="TPR-like"/>
    <property type="match status" value="1"/>
</dbReference>
<evidence type="ECO:0000259" key="8">
    <source>
        <dbReference type="Pfam" id="PF14322"/>
    </source>
</evidence>
<dbReference type="Gene3D" id="2.20.20.130">
    <property type="match status" value="1"/>
</dbReference>
<dbReference type="InterPro" id="IPR033985">
    <property type="entry name" value="SusD-like_N"/>
</dbReference>
<evidence type="ECO:0000256" key="2">
    <source>
        <dbReference type="ARBA" id="ARBA00006275"/>
    </source>
</evidence>
<feature type="signal peptide" evidence="6">
    <location>
        <begin position="1"/>
        <end position="23"/>
    </location>
</feature>
<dbReference type="Gene3D" id="1.25.40.390">
    <property type="match status" value="1"/>
</dbReference>
<keyword evidence="3 6" id="KW-0732">Signal</keyword>
<keyword evidence="5" id="KW-0998">Cell outer membrane</keyword>
<dbReference type="Gene3D" id="1.25.40.900">
    <property type="match status" value="1"/>
</dbReference>